<dbReference type="InterPro" id="IPR023468">
    <property type="entry name" value="Riboflavin_kinase"/>
</dbReference>
<dbReference type="Pfam" id="PF06574">
    <property type="entry name" value="FAD_syn"/>
    <property type="match status" value="1"/>
</dbReference>
<evidence type="ECO:0000256" key="9">
    <source>
        <dbReference type="ARBA" id="ARBA00022827"/>
    </source>
</evidence>
<comment type="similarity">
    <text evidence="14">Belongs to the ribF family.</text>
</comment>
<evidence type="ECO:0000256" key="8">
    <source>
        <dbReference type="ARBA" id="ARBA00022777"/>
    </source>
</evidence>
<dbReference type="InterPro" id="IPR014729">
    <property type="entry name" value="Rossmann-like_a/b/a_fold"/>
</dbReference>
<evidence type="ECO:0000256" key="11">
    <source>
        <dbReference type="ARBA" id="ARBA00023268"/>
    </source>
</evidence>
<dbReference type="EC" id="2.7.7.2" evidence="14"/>
<evidence type="ECO:0000256" key="3">
    <source>
        <dbReference type="ARBA" id="ARBA00022630"/>
    </source>
</evidence>
<keyword evidence="4 14" id="KW-0288">FMN</keyword>
<dbReference type="SMART" id="SM00904">
    <property type="entry name" value="Flavokinase"/>
    <property type="match status" value="1"/>
</dbReference>
<keyword evidence="5 14" id="KW-0808">Transferase</keyword>
<dbReference type="Gene3D" id="3.40.50.620">
    <property type="entry name" value="HUPs"/>
    <property type="match status" value="1"/>
</dbReference>
<comment type="caution">
    <text evidence="16">The sequence shown here is derived from an EMBL/GenBank/DDBJ whole genome shotgun (WGS) entry which is preliminary data.</text>
</comment>
<keyword evidence="11" id="KW-0511">Multifunctional enzyme</keyword>
<dbReference type="SUPFAM" id="SSF52374">
    <property type="entry name" value="Nucleotidylyl transferase"/>
    <property type="match status" value="1"/>
</dbReference>
<accession>A0ABR5TNG2</accession>
<dbReference type="PANTHER" id="PTHR22749">
    <property type="entry name" value="RIBOFLAVIN KINASE/FMN ADENYLYLTRANSFERASE"/>
    <property type="match status" value="1"/>
</dbReference>
<evidence type="ECO:0000256" key="13">
    <source>
        <dbReference type="ARBA" id="ARBA00049494"/>
    </source>
</evidence>
<dbReference type="CDD" id="cd02064">
    <property type="entry name" value="FAD_synthetase_N"/>
    <property type="match status" value="1"/>
</dbReference>
<evidence type="ECO:0000256" key="14">
    <source>
        <dbReference type="PIRNR" id="PIRNR004491"/>
    </source>
</evidence>
<dbReference type="EMBL" id="LSDB01000001">
    <property type="protein sequence ID" value="KXB58957.1"/>
    <property type="molecule type" value="Genomic_DNA"/>
</dbReference>
<feature type="domain" description="Riboflavin kinase" evidence="15">
    <location>
        <begin position="181"/>
        <end position="304"/>
    </location>
</feature>
<keyword evidence="6 14" id="KW-0548">Nucleotidyltransferase</keyword>
<keyword evidence="7 14" id="KW-0547">Nucleotide-binding</keyword>
<evidence type="ECO:0000256" key="4">
    <source>
        <dbReference type="ARBA" id="ARBA00022643"/>
    </source>
</evidence>
<evidence type="ECO:0000256" key="7">
    <source>
        <dbReference type="ARBA" id="ARBA00022741"/>
    </source>
</evidence>
<name>A0ABR5TNG2_9BACL</name>
<keyword evidence="10 14" id="KW-0067">ATP-binding</keyword>
<evidence type="ECO:0000256" key="6">
    <source>
        <dbReference type="ARBA" id="ARBA00022695"/>
    </source>
</evidence>
<organism evidence="16 17">
    <name type="scientific">Gemelliphila asaccharolytica</name>
    <dbReference type="NCBI Taxonomy" id="502393"/>
    <lineage>
        <taxon>Bacteria</taxon>
        <taxon>Bacillati</taxon>
        <taxon>Bacillota</taxon>
        <taxon>Bacilli</taxon>
        <taxon>Bacillales</taxon>
        <taxon>Gemellaceae</taxon>
        <taxon>Gemelliphila</taxon>
    </lineage>
</organism>
<evidence type="ECO:0000259" key="15">
    <source>
        <dbReference type="SMART" id="SM00904"/>
    </source>
</evidence>
<dbReference type="EC" id="2.7.1.26" evidence="14"/>
<dbReference type="PIRSF" id="PIRSF004491">
    <property type="entry name" value="FAD_Synth"/>
    <property type="match status" value="1"/>
</dbReference>
<evidence type="ECO:0000313" key="17">
    <source>
        <dbReference type="Proteomes" id="UP000070467"/>
    </source>
</evidence>
<dbReference type="RefSeq" id="WP_066128272.1">
    <property type="nucleotide sequence ID" value="NZ_KQ959854.1"/>
</dbReference>
<evidence type="ECO:0000256" key="2">
    <source>
        <dbReference type="ARBA" id="ARBA00005201"/>
    </source>
</evidence>
<dbReference type="Pfam" id="PF01687">
    <property type="entry name" value="Flavokinase"/>
    <property type="match status" value="1"/>
</dbReference>
<sequence>MKFFEILDVDKIEKKEEKRTCALGYFDGIHIAHRKIIESAVEKAKKENKISVLITFLNSPKNYIKNQNIKIVTPNKLKKRIIENLGIEELYFLEFNDKLKKLKKEEFVNKVLKKLNIKDVFCGEDYKFGYMGEGTPMYIKENHKEINVNILNIEKIEENKISTSLQKKYILSGEVENYKKITQRYYQISGIVVRGKQLGRTIGFPTANLKVTDYIIPQKNGVYLTVVEYNDRLYKGITNIGYNPTVSADNNLSIETHILNFDEDIYDKEINIYFYKYIREEKKFNDMNELKKQLNIDKKVAEKEEIDFNKIF</sequence>
<keyword evidence="9 14" id="KW-0274">FAD</keyword>
<dbReference type="InterPro" id="IPR015864">
    <property type="entry name" value="FAD_synthase"/>
</dbReference>
<comment type="catalytic activity">
    <reaction evidence="13 14">
        <text>FMN + ATP + H(+) = FAD + diphosphate</text>
        <dbReference type="Rhea" id="RHEA:17237"/>
        <dbReference type="ChEBI" id="CHEBI:15378"/>
        <dbReference type="ChEBI" id="CHEBI:30616"/>
        <dbReference type="ChEBI" id="CHEBI:33019"/>
        <dbReference type="ChEBI" id="CHEBI:57692"/>
        <dbReference type="ChEBI" id="CHEBI:58210"/>
        <dbReference type="EC" id="2.7.7.2"/>
    </reaction>
</comment>
<reference evidence="16 17" key="1">
    <citation type="submission" date="2016-01" db="EMBL/GenBank/DDBJ databases">
        <authorList>
            <person name="Mitreva M."/>
            <person name="Pepin K.H."/>
            <person name="Mihindukulasuriya K.A."/>
            <person name="Fulton R."/>
            <person name="Fronick C."/>
            <person name="O'Laughlin M."/>
            <person name="Miner T."/>
            <person name="Herter B."/>
            <person name="Rosa B.A."/>
            <person name="Cordes M."/>
            <person name="Tomlinson C."/>
            <person name="Wollam A."/>
            <person name="Palsikar V.B."/>
            <person name="Mardis E.R."/>
            <person name="Wilson R.K."/>
        </authorList>
    </citation>
    <scope>NUCLEOTIDE SEQUENCE [LARGE SCALE GENOMIC DNA]</scope>
    <source>
        <strain evidence="16 17">KA00071</strain>
    </source>
</reference>
<dbReference type="InterPro" id="IPR023465">
    <property type="entry name" value="Riboflavin_kinase_dom_sf"/>
</dbReference>
<protein>
    <recommendedName>
        <fullName evidence="14">Riboflavin biosynthesis protein</fullName>
    </recommendedName>
    <domain>
        <recommendedName>
            <fullName evidence="14">Riboflavin kinase</fullName>
            <ecNumber evidence="14">2.7.1.26</ecNumber>
        </recommendedName>
        <alternativeName>
            <fullName evidence="14">Flavokinase</fullName>
        </alternativeName>
    </domain>
    <domain>
        <recommendedName>
            <fullName evidence="14">FMN adenylyltransferase</fullName>
            <ecNumber evidence="14">2.7.7.2</ecNumber>
        </recommendedName>
        <alternativeName>
            <fullName evidence="14">FAD pyrophosphorylase</fullName>
        </alternativeName>
        <alternativeName>
            <fullName evidence="14">FAD synthase</fullName>
        </alternativeName>
    </domain>
</protein>
<evidence type="ECO:0000256" key="10">
    <source>
        <dbReference type="ARBA" id="ARBA00022840"/>
    </source>
</evidence>
<dbReference type="PANTHER" id="PTHR22749:SF6">
    <property type="entry name" value="RIBOFLAVIN KINASE"/>
    <property type="match status" value="1"/>
</dbReference>
<keyword evidence="8 14" id="KW-0418">Kinase</keyword>
<keyword evidence="3 14" id="KW-0285">Flavoprotein</keyword>
<dbReference type="InterPro" id="IPR015865">
    <property type="entry name" value="Riboflavin_kinase_bac/euk"/>
</dbReference>
<proteinExistence type="inferred from homology"/>
<gene>
    <name evidence="16" type="ORF">HMPREF1871_00024</name>
</gene>
<comment type="catalytic activity">
    <reaction evidence="12 14">
        <text>riboflavin + ATP = FMN + ADP + H(+)</text>
        <dbReference type="Rhea" id="RHEA:14357"/>
        <dbReference type="ChEBI" id="CHEBI:15378"/>
        <dbReference type="ChEBI" id="CHEBI:30616"/>
        <dbReference type="ChEBI" id="CHEBI:57986"/>
        <dbReference type="ChEBI" id="CHEBI:58210"/>
        <dbReference type="ChEBI" id="CHEBI:456216"/>
        <dbReference type="EC" id="2.7.1.26"/>
    </reaction>
</comment>
<dbReference type="SUPFAM" id="SSF82114">
    <property type="entry name" value="Riboflavin kinase-like"/>
    <property type="match status" value="1"/>
</dbReference>
<comment type="pathway">
    <text evidence="1 14">Cofactor biosynthesis; FAD biosynthesis; FAD from FMN: step 1/1.</text>
</comment>
<comment type="pathway">
    <text evidence="2 14">Cofactor biosynthesis; FMN biosynthesis; FMN from riboflavin (ATP route): step 1/1.</text>
</comment>
<keyword evidence="17" id="KW-1185">Reference proteome</keyword>
<evidence type="ECO:0000256" key="1">
    <source>
        <dbReference type="ARBA" id="ARBA00004726"/>
    </source>
</evidence>
<dbReference type="NCBIfam" id="NF004162">
    <property type="entry name" value="PRK05627.1-5"/>
    <property type="match status" value="1"/>
</dbReference>
<dbReference type="Gene3D" id="2.40.30.30">
    <property type="entry name" value="Riboflavin kinase-like"/>
    <property type="match status" value="1"/>
</dbReference>
<dbReference type="NCBIfam" id="TIGR00083">
    <property type="entry name" value="ribF"/>
    <property type="match status" value="1"/>
</dbReference>
<evidence type="ECO:0000256" key="12">
    <source>
        <dbReference type="ARBA" id="ARBA00047880"/>
    </source>
</evidence>
<evidence type="ECO:0000256" key="5">
    <source>
        <dbReference type="ARBA" id="ARBA00022679"/>
    </source>
</evidence>
<evidence type="ECO:0000313" key="16">
    <source>
        <dbReference type="EMBL" id="KXB58957.1"/>
    </source>
</evidence>
<dbReference type="Proteomes" id="UP000070467">
    <property type="component" value="Unassembled WGS sequence"/>
</dbReference>
<dbReference type="InterPro" id="IPR002606">
    <property type="entry name" value="Riboflavin_kinase_bac"/>
</dbReference>